<feature type="non-terminal residue" evidence="1">
    <location>
        <position position="106"/>
    </location>
</feature>
<dbReference type="Proteomes" id="UP001516400">
    <property type="component" value="Unassembled WGS sequence"/>
</dbReference>
<evidence type="ECO:0000313" key="1">
    <source>
        <dbReference type="EMBL" id="KAL3283010.1"/>
    </source>
</evidence>
<dbReference type="EMBL" id="JABFTP020000144">
    <property type="protein sequence ID" value="KAL3283010.1"/>
    <property type="molecule type" value="Genomic_DNA"/>
</dbReference>
<sequence length="106" mass="12647">CIETWVASEYLPSEAVYTAEFVLKVDSLFDSLNRYSFSVPEGKPLKGVLKRDSPHIEYWSEMLLELRDWKLIDKRNNKDVTNQFHFIEGWLITIRSIICLWHRLEK</sequence>
<organism evidence="1 2">
    <name type="scientific">Cryptolaemus montrouzieri</name>
    <dbReference type="NCBI Taxonomy" id="559131"/>
    <lineage>
        <taxon>Eukaryota</taxon>
        <taxon>Metazoa</taxon>
        <taxon>Ecdysozoa</taxon>
        <taxon>Arthropoda</taxon>
        <taxon>Hexapoda</taxon>
        <taxon>Insecta</taxon>
        <taxon>Pterygota</taxon>
        <taxon>Neoptera</taxon>
        <taxon>Endopterygota</taxon>
        <taxon>Coleoptera</taxon>
        <taxon>Polyphaga</taxon>
        <taxon>Cucujiformia</taxon>
        <taxon>Coccinelloidea</taxon>
        <taxon>Coccinellidae</taxon>
        <taxon>Scymninae</taxon>
        <taxon>Scymnini</taxon>
        <taxon>Cryptolaemus</taxon>
    </lineage>
</organism>
<evidence type="ECO:0000313" key="2">
    <source>
        <dbReference type="Proteomes" id="UP001516400"/>
    </source>
</evidence>
<accession>A0ABD2NXP3</accession>
<protein>
    <submittedName>
        <fullName evidence="1">Uncharacterized protein</fullName>
    </submittedName>
</protein>
<gene>
    <name evidence="1" type="ORF">HHI36_006167</name>
</gene>
<proteinExistence type="predicted"/>
<reference evidence="1 2" key="1">
    <citation type="journal article" date="2021" name="BMC Biol.">
        <title>Horizontally acquired antibacterial genes associated with adaptive radiation of ladybird beetles.</title>
        <authorList>
            <person name="Li H.S."/>
            <person name="Tang X.F."/>
            <person name="Huang Y.H."/>
            <person name="Xu Z.Y."/>
            <person name="Chen M.L."/>
            <person name="Du X.Y."/>
            <person name="Qiu B.Y."/>
            <person name="Chen P.T."/>
            <person name="Zhang W."/>
            <person name="Slipinski A."/>
            <person name="Escalona H.E."/>
            <person name="Waterhouse R.M."/>
            <person name="Zwick A."/>
            <person name="Pang H."/>
        </authorList>
    </citation>
    <scope>NUCLEOTIDE SEQUENCE [LARGE SCALE GENOMIC DNA]</scope>
    <source>
        <strain evidence="1">SYSU2018</strain>
    </source>
</reference>
<feature type="non-terminal residue" evidence="1">
    <location>
        <position position="1"/>
    </location>
</feature>
<keyword evidence="2" id="KW-1185">Reference proteome</keyword>
<name>A0ABD2NXP3_9CUCU</name>
<dbReference type="AlphaFoldDB" id="A0ABD2NXP3"/>
<comment type="caution">
    <text evidence="1">The sequence shown here is derived from an EMBL/GenBank/DDBJ whole genome shotgun (WGS) entry which is preliminary data.</text>
</comment>